<accession>A0A2H1KD90</accession>
<evidence type="ECO:0000259" key="1">
    <source>
        <dbReference type="Pfam" id="PF09588"/>
    </source>
</evidence>
<dbReference type="GO" id="GO:0004519">
    <property type="term" value="F:endonuclease activity"/>
    <property type="evidence" value="ECO:0007669"/>
    <property type="project" value="UniProtKB-KW"/>
</dbReference>
<sequence length="348" mass="38422">MPESAVDWKIPAATLALPAKQEHTQAWHDLRATGYTGTDAATLLGVNKFETVRDVFDRKTGAVANQVDETGIMRFGSYMEPTLAALLEDETDLKTRNAGTYQNKDNPLLIANVDRLTSDGGIAEFKTAGMRSENGRMWEAGTVPGHPYIQCNHYSLTMGRGPIYFVVGIRNDRLDYDGVPRRAYNDSWFIEAALLDTIIVGPIEPDEAVQQRILDAVAAMDRAVKANDPSMIVWPESSAADDVWPVTEAGTSIQAAFGTVDLVKRRNEVDGAIKELTKEKKTIDEGLKTQLAGHETLTDGERELATYKTVTSNRFDQKAFGVDHADLAAEYTRPSESRRLTVKNIKEN</sequence>
<dbReference type="Gene3D" id="3.90.320.10">
    <property type="match status" value="1"/>
</dbReference>
<dbReference type="SUPFAM" id="SSF52980">
    <property type="entry name" value="Restriction endonuclease-like"/>
    <property type="match status" value="1"/>
</dbReference>
<proteinExistence type="predicted"/>
<gene>
    <name evidence="2" type="ORF">BANT918_02359</name>
</gene>
<dbReference type="InterPro" id="IPR011604">
    <property type="entry name" value="PDDEXK-like_dom_sf"/>
</dbReference>
<dbReference type="InterPro" id="IPR019080">
    <property type="entry name" value="YqaJ_viral_recombinase"/>
</dbReference>
<dbReference type="AlphaFoldDB" id="A0A2H1KD90"/>
<keyword evidence="2" id="KW-0540">Nuclease</keyword>
<dbReference type="InterPro" id="IPR011335">
    <property type="entry name" value="Restrct_endonuc-II-like"/>
</dbReference>
<organism evidence="2 3">
    <name type="scientific">Brevibacterium antiquum CNRZ 918</name>
    <dbReference type="NCBI Taxonomy" id="1255637"/>
    <lineage>
        <taxon>Bacteria</taxon>
        <taxon>Bacillati</taxon>
        <taxon>Actinomycetota</taxon>
        <taxon>Actinomycetes</taxon>
        <taxon>Micrococcales</taxon>
        <taxon>Brevibacteriaceae</taxon>
        <taxon>Brevibacterium</taxon>
    </lineage>
</organism>
<keyword evidence="2" id="KW-0378">Hydrolase</keyword>
<dbReference type="Proteomes" id="UP000234433">
    <property type="component" value="Unassembled WGS sequence"/>
</dbReference>
<keyword evidence="2" id="KW-0255">Endonuclease</keyword>
<dbReference type="Pfam" id="PF09588">
    <property type="entry name" value="YqaJ"/>
    <property type="match status" value="1"/>
</dbReference>
<reference evidence="2 3" key="1">
    <citation type="submission" date="2017-03" db="EMBL/GenBank/DDBJ databases">
        <authorList>
            <person name="Afonso C.L."/>
            <person name="Miller P.J."/>
            <person name="Scott M.A."/>
            <person name="Spackman E."/>
            <person name="Goraichik I."/>
            <person name="Dimitrov K.M."/>
            <person name="Suarez D.L."/>
            <person name="Swayne D.E."/>
        </authorList>
    </citation>
    <scope>NUCLEOTIDE SEQUENCE [LARGE SCALE GENOMIC DNA]</scope>
    <source>
        <strain evidence="2 3">CNRZ 918</strain>
    </source>
</reference>
<protein>
    <submittedName>
        <fullName evidence="2">Putative phage-type endonuclease</fullName>
    </submittedName>
</protein>
<evidence type="ECO:0000313" key="3">
    <source>
        <dbReference type="Proteomes" id="UP000234433"/>
    </source>
</evidence>
<evidence type="ECO:0000313" key="2">
    <source>
        <dbReference type="EMBL" id="SMX97795.1"/>
    </source>
</evidence>
<name>A0A2H1KD90_9MICO</name>
<feature type="domain" description="YqaJ viral recombinase" evidence="1">
    <location>
        <begin position="27"/>
        <end position="154"/>
    </location>
</feature>
<dbReference type="EMBL" id="FXZD01000007">
    <property type="protein sequence ID" value="SMX97795.1"/>
    <property type="molecule type" value="Genomic_DNA"/>
</dbReference>
<dbReference type="RefSeq" id="WP_167389456.1">
    <property type="nucleotide sequence ID" value="NZ_FXZD01000007.1"/>
</dbReference>